<proteinExistence type="predicted"/>
<accession>A0A4Y2ARI2</accession>
<evidence type="ECO:0000313" key="2">
    <source>
        <dbReference type="Proteomes" id="UP000499080"/>
    </source>
</evidence>
<keyword evidence="2" id="KW-1185">Reference proteome</keyword>
<dbReference type="AlphaFoldDB" id="A0A4Y2ARI2"/>
<dbReference type="EMBL" id="BGPR01000028">
    <property type="protein sequence ID" value="GBL82473.1"/>
    <property type="molecule type" value="Genomic_DNA"/>
</dbReference>
<reference evidence="1 2" key="1">
    <citation type="journal article" date="2019" name="Sci. Rep.">
        <title>Orb-weaving spider Araneus ventricosus genome elucidates the spidroin gene catalogue.</title>
        <authorList>
            <person name="Kono N."/>
            <person name="Nakamura H."/>
            <person name="Ohtoshi R."/>
            <person name="Moran D.A.P."/>
            <person name="Shinohara A."/>
            <person name="Yoshida Y."/>
            <person name="Fujiwara M."/>
            <person name="Mori M."/>
            <person name="Tomita M."/>
            <person name="Arakawa K."/>
        </authorList>
    </citation>
    <scope>NUCLEOTIDE SEQUENCE [LARGE SCALE GENOMIC DNA]</scope>
</reference>
<evidence type="ECO:0000313" key="1">
    <source>
        <dbReference type="EMBL" id="GBL82473.1"/>
    </source>
</evidence>
<organism evidence="1 2">
    <name type="scientific">Araneus ventricosus</name>
    <name type="common">Orbweaver spider</name>
    <name type="synonym">Epeira ventricosa</name>
    <dbReference type="NCBI Taxonomy" id="182803"/>
    <lineage>
        <taxon>Eukaryota</taxon>
        <taxon>Metazoa</taxon>
        <taxon>Ecdysozoa</taxon>
        <taxon>Arthropoda</taxon>
        <taxon>Chelicerata</taxon>
        <taxon>Arachnida</taxon>
        <taxon>Araneae</taxon>
        <taxon>Araneomorphae</taxon>
        <taxon>Entelegynae</taxon>
        <taxon>Araneoidea</taxon>
        <taxon>Araneidae</taxon>
        <taxon>Araneus</taxon>
    </lineage>
</organism>
<protein>
    <submittedName>
        <fullName evidence="1">Uncharacterized protein</fullName>
    </submittedName>
</protein>
<sequence>MKKVNEIFGFLSPKQLTTLDNKTLREKASTLRNLYRDDLDKDELSVEIENFKYTVKQYKGYIGMDRVITNHGRMVRGAPEPDRLPHHESAFGLRRWMYVRLAHIHRGSSEESGFEPEAIYPRRRNISHHDQFTVGSIDSKKG</sequence>
<comment type="caution">
    <text evidence="1">The sequence shown here is derived from an EMBL/GenBank/DDBJ whole genome shotgun (WGS) entry which is preliminary data.</text>
</comment>
<name>A0A4Y2ARI2_ARAVE</name>
<gene>
    <name evidence="1" type="ORF">AVEN_252600_1</name>
</gene>
<dbReference type="Proteomes" id="UP000499080">
    <property type="component" value="Unassembled WGS sequence"/>
</dbReference>